<protein>
    <recommendedName>
        <fullName evidence="1">Alpha-ribazole phosphatase</fullName>
        <ecNumber evidence="1">3.1.3.73</ecNumber>
    </recommendedName>
</protein>
<dbReference type="eggNOG" id="COG0406">
    <property type="taxonomic scope" value="Bacteria"/>
</dbReference>
<dbReference type="NCBIfam" id="TIGR03162">
    <property type="entry name" value="ribazole_cobC"/>
    <property type="match status" value="1"/>
</dbReference>
<dbReference type="SUPFAM" id="SSF53254">
    <property type="entry name" value="Phosphoglycerate mutase-like"/>
    <property type="match status" value="1"/>
</dbReference>
<dbReference type="GO" id="GO:0005737">
    <property type="term" value="C:cytoplasm"/>
    <property type="evidence" value="ECO:0007669"/>
    <property type="project" value="TreeGrafter"/>
</dbReference>
<dbReference type="GO" id="GO:0009236">
    <property type="term" value="P:cobalamin biosynthetic process"/>
    <property type="evidence" value="ECO:0007669"/>
    <property type="project" value="UniProtKB-UniRule"/>
</dbReference>
<name>Q47JS1_DECAR</name>
<dbReference type="InterPro" id="IPR029033">
    <property type="entry name" value="His_PPase_superfam"/>
</dbReference>
<dbReference type="InterPro" id="IPR013078">
    <property type="entry name" value="His_Pase_superF_clade-1"/>
</dbReference>
<dbReference type="InterPro" id="IPR050275">
    <property type="entry name" value="PGM_Phosphatase"/>
</dbReference>
<dbReference type="InterPro" id="IPR017578">
    <property type="entry name" value="Ribazole_CobC"/>
</dbReference>
<dbReference type="PANTHER" id="PTHR48100:SF59">
    <property type="entry name" value="ADENOSYLCOBALAMIN_ALPHA-RIBAZOLE PHOSPHATASE"/>
    <property type="match status" value="1"/>
</dbReference>
<evidence type="ECO:0000313" key="2">
    <source>
        <dbReference type="EMBL" id="AAZ44910.1"/>
    </source>
</evidence>
<evidence type="ECO:0000256" key="1">
    <source>
        <dbReference type="NCBIfam" id="TIGR03162"/>
    </source>
</evidence>
<proteinExistence type="predicted"/>
<dbReference type="Pfam" id="PF00300">
    <property type="entry name" value="His_Phos_1"/>
    <property type="match status" value="1"/>
</dbReference>
<dbReference type="Gene3D" id="3.40.50.1240">
    <property type="entry name" value="Phosphoglycerate mutase-like"/>
    <property type="match status" value="1"/>
</dbReference>
<organism evidence="2">
    <name type="scientific">Dechloromonas aromatica (strain RCB)</name>
    <dbReference type="NCBI Taxonomy" id="159087"/>
    <lineage>
        <taxon>Bacteria</taxon>
        <taxon>Pseudomonadati</taxon>
        <taxon>Pseudomonadota</taxon>
        <taxon>Betaproteobacteria</taxon>
        <taxon>Rhodocyclales</taxon>
        <taxon>Azonexaceae</taxon>
        <taxon>Dechloromonas</taxon>
    </lineage>
</organism>
<dbReference type="HOGENOM" id="CLU_033323_8_3_4"/>
<accession>Q47JS1</accession>
<reference evidence="2" key="1">
    <citation type="submission" date="2005-08" db="EMBL/GenBank/DDBJ databases">
        <title>Complete sequence of Dechloromonas aromatica RCB.</title>
        <authorList>
            <person name="Salinero K.K."/>
            <person name="Copeland A."/>
            <person name="Lucas S."/>
            <person name="Lapidus A."/>
            <person name="Barry K."/>
            <person name="Detter J.C."/>
            <person name="Glavina T."/>
            <person name="Hammon N."/>
            <person name="Israni S."/>
            <person name="Pitluck S."/>
            <person name="Di Bartolo G."/>
            <person name="Trong S."/>
            <person name="Schmutz J."/>
            <person name="Larimer F."/>
            <person name="Land M."/>
            <person name="Ivanova N."/>
            <person name="Richardson P."/>
        </authorList>
    </citation>
    <scope>NUCLEOTIDE SEQUENCE</scope>
    <source>
        <strain evidence="2">RCB</strain>
    </source>
</reference>
<dbReference type="EMBL" id="CP000089">
    <property type="protein sequence ID" value="AAZ44910.1"/>
    <property type="molecule type" value="Genomic_DNA"/>
</dbReference>
<gene>
    <name evidence="2" type="ordered locus">Daro_0151</name>
</gene>
<dbReference type="AlphaFoldDB" id="Q47JS1"/>
<sequence>MLHHPHDSPFVSKITMRLHLIRHPKPMIDAGICYGRHDCPALDVLSVAAALLRELPSGLPVWSSPLRRCRALAEQLHARPIIDERLAEMDFGRWEGRRWDDIPRAELDAWAADVAGYAPPGGESPRQLQQRALGLVDSLAVPEVVIVTHAGVIRTLLAHWQGLPPERWTELNFAYGSCTVIDIPR</sequence>
<dbReference type="CDD" id="cd07067">
    <property type="entry name" value="HP_PGM_like"/>
    <property type="match status" value="1"/>
</dbReference>
<dbReference type="PANTHER" id="PTHR48100">
    <property type="entry name" value="BROAD-SPECIFICITY PHOSPHATASE YOR283W-RELATED"/>
    <property type="match status" value="1"/>
</dbReference>
<dbReference type="KEGG" id="dar:Daro_0151"/>
<dbReference type="EC" id="3.1.3.73" evidence="1"/>
<dbReference type="SMART" id="SM00855">
    <property type="entry name" value="PGAM"/>
    <property type="match status" value="1"/>
</dbReference>
<dbReference type="STRING" id="159087.Daro_0151"/>
<dbReference type="GO" id="GO:0043755">
    <property type="term" value="F:alpha-ribazole phosphatase activity"/>
    <property type="evidence" value="ECO:0007669"/>
    <property type="project" value="UniProtKB-UniRule"/>
</dbReference>